<feature type="compositionally biased region" description="Low complexity" evidence="1">
    <location>
        <begin position="72"/>
        <end position="86"/>
    </location>
</feature>
<evidence type="ECO:0000313" key="3">
    <source>
        <dbReference type="Proteomes" id="UP001626550"/>
    </source>
</evidence>
<gene>
    <name evidence="2" type="ORF">Ciccas_003885</name>
</gene>
<dbReference type="Proteomes" id="UP001626550">
    <property type="component" value="Unassembled WGS sequence"/>
</dbReference>
<protein>
    <submittedName>
        <fullName evidence="2">Uncharacterized protein</fullName>
    </submittedName>
</protein>
<reference evidence="2 3" key="1">
    <citation type="submission" date="2024-11" db="EMBL/GenBank/DDBJ databases">
        <title>Adaptive evolution of stress response genes in parasites aligns with host niche diversity.</title>
        <authorList>
            <person name="Hahn C."/>
            <person name="Resl P."/>
        </authorList>
    </citation>
    <scope>NUCLEOTIDE SEQUENCE [LARGE SCALE GENOMIC DNA]</scope>
    <source>
        <strain evidence="2">EGGRZ-B1_66</strain>
        <tissue evidence="2">Body</tissue>
    </source>
</reference>
<keyword evidence="3" id="KW-1185">Reference proteome</keyword>
<comment type="caution">
    <text evidence="2">The sequence shown here is derived from an EMBL/GenBank/DDBJ whole genome shotgun (WGS) entry which is preliminary data.</text>
</comment>
<evidence type="ECO:0000256" key="1">
    <source>
        <dbReference type="SAM" id="MobiDB-lite"/>
    </source>
</evidence>
<sequence>MEQNLIKANLVPLTTVHFACREDFIPNLIDISQLVSSFDKEKANNLVSKWLANQPYKQECPKFTSTSYDMTSNSAADSSSRTSKGSVPKWFKPGK</sequence>
<dbReference type="EMBL" id="JBJKFK010000380">
    <property type="protein sequence ID" value="KAL3317451.1"/>
    <property type="molecule type" value="Genomic_DNA"/>
</dbReference>
<dbReference type="AlphaFoldDB" id="A0ABD2QGE9"/>
<proteinExistence type="predicted"/>
<accession>A0ABD2QGE9</accession>
<name>A0ABD2QGE9_9PLAT</name>
<organism evidence="2 3">
    <name type="scientific">Cichlidogyrus casuarinus</name>
    <dbReference type="NCBI Taxonomy" id="1844966"/>
    <lineage>
        <taxon>Eukaryota</taxon>
        <taxon>Metazoa</taxon>
        <taxon>Spiralia</taxon>
        <taxon>Lophotrochozoa</taxon>
        <taxon>Platyhelminthes</taxon>
        <taxon>Monogenea</taxon>
        <taxon>Monopisthocotylea</taxon>
        <taxon>Dactylogyridea</taxon>
        <taxon>Ancyrocephalidae</taxon>
        <taxon>Cichlidogyrus</taxon>
    </lineage>
</organism>
<evidence type="ECO:0000313" key="2">
    <source>
        <dbReference type="EMBL" id="KAL3317451.1"/>
    </source>
</evidence>
<feature type="region of interest" description="Disordered" evidence="1">
    <location>
        <begin position="68"/>
        <end position="95"/>
    </location>
</feature>